<sequence length="304" mass="33062">MFIIKHRIFFVSLSALFVLTGLTLVWMYGLNPGTDFKGGAIYEVEYVGARPNIELVRSEVNKLNLGSVSVTPVGDKGVLIKTKPITQTEKQAIALAITGQSSTTDATTTGSVIEKRFSSIGPAVGQELFKKGILAIALVMIVIILFIALAFSKVSYMVSSWKYGVVTIIALFHDIIIASGVAAYLGYFGTFEADALFLTALLTIMALSVNDTIVIFDRIRENLKSRSGRDFEETVGISMNQSFVRSINTSLTVILTLVALYLFGAESTKNFALIMAIGMFFGTYSSLFLASPLLVIWEKASKRG</sequence>
<dbReference type="InterPro" id="IPR005665">
    <property type="entry name" value="SecF_bac"/>
</dbReference>
<dbReference type="Pfam" id="PF02355">
    <property type="entry name" value="SecD_SecF_C"/>
    <property type="match status" value="1"/>
</dbReference>
<dbReference type="InterPro" id="IPR022813">
    <property type="entry name" value="SecD/SecF_arch_bac"/>
</dbReference>
<evidence type="ECO:0000259" key="11">
    <source>
        <dbReference type="PROSITE" id="PS50156"/>
    </source>
</evidence>
<dbReference type="AlphaFoldDB" id="A0A1G2QNB4"/>
<evidence type="ECO:0000256" key="4">
    <source>
        <dbReference type="ARBA" id="ARBA00022519"/>
    </source>
</evidence>
<feature type="transmembrane region" description="Helical" evidence="10">
    <location>
        <begin position="195"/>
        <end position="216"/>
    </location>
</feature>
<dbReference type="Proteomes" id="UP000177140">
    <property type="component" value="Unassembled WGS sequence"/>
</dbReference>
<keyword evidence="3 10" id="KW-1003">Cell membrane</keyword>
<evidence type="ECO:0000256" key="5">
    <source>
        <dbReference type="ARBA" id="ARBA00022692"/>
    </source>
</evidence>
<organism evidence="12 13">
    <name type="scientific">Candidatus Vogelbacteria bacterium RIFOXYD2_FULL_44_9</name>
    <dbReference type="NCBI Taxonomy" id="1802441"/>
    <lineage>
        <taxon>Bacteria</taxon>
        <taxon>Candidatus Vogeliibacteriota</taxon>
    </lineage>
</organism>
<evidence type="ECO:0000256" key="3">
    <source>
        <dbReference type="ARBA" id="ARBA00022475"/>
    </source>
</evidence>
<dbReference type="SUPFAM" id="SSF82866">
    <property type="entry name" value="Multidrug efflux transporter AcrB transmembrane domain"/>
    <property type="match status" value="1"/>
</dbReference>
<reference evidence="12 13" key="1">
    <citation type="journal article" date="2016" name="Nat. Commun.">
        <title>Thousands of microbial genomes shed light on interconnected biogeochemical processes in an aquifer system.</title>
        <authorList>
            <person name="Anantharaman K."/>
            <person name="Brown C.T."/>
            <person name="Hug L.A."/>
            <person name="Sharon I."/>
            <person name="Castelle C.J."/>
            <person name="Probst A.J."/>
            <person name="Thomas B.C."/>
            <person name="Singh A."/>
            <person name="Wilkins M.J."/>
            <person name="Karaoz U."/>
            <person name="Brodie E.L."/>
            <person name="Williams K.H."/>
            <person name="Hubbard S.S."/>
            <person name="Banfield J.F."/>
        </authorList>
    </citation>
    <scope>NUCLEOTIDE SEQUENCE [LARGE SCALE GENOMIC DNA]</scope>
</reference>
<name>A0A1G2QNB4_9BACT</name>
<comment type="similarity">
    <text evidence="10">Belongs to the SecD/SecF family. SecF subfamily.</text>
</comment>
<dbReference type="GO" id="GO:0065002">
    <property type="term" value="P:intracellular protein transmembrane transport"/>
    <property type="evidence" value="ECO:0007669"/>
    <property type="project" value="UniProtKB-UniRule"/>
</dbReference>
<dbReference type="InterPro" id="IPR022646">
    <property type="entry name" value="SecD/SecF_CS"/>
</dbReference>
<dbReference type="EMBL" id="MHTM01000020">
    <property type="protein sequence ID" value="OHA62124.1"/>
    <property type="molecule type" value="Genomic_DNA"/>
</dbReference>
<dbReference type="InterPro" id="IPR048634">
    <property type="entry name" value="SecD_SecF_C"/>
</dbReference>
<keyword evidence="9 10" id="KW-0472">Membrane</keyword>
<evidence type="ECO:0000313" key="13">
    <source>
        <dbReference type="Proteomes" id="UP000177140"/>
    </source>
</evidence>
<keyword evidence="8 10" id="KW-0811">Translocation</keyword>
<feature type="transmembrane region" description="Helical" evidence="10">
    <location>
        <begin position="132"/>
        <end position="151"/>
    </location>
</feature>
<feature type="transmembrane region" description="Helical" evidence="10">
    <location>
        <begin position="7"/>
        <end position="28"/>
    </location>
</feature>
<comment type="function">
    <text evidence="10">Part of the Sec protein translocase complex. Interacts with the SecYEG preprotein conducting channel. SecDF uses the proton motive force (PMF) to complete protein translocation after the ATP-dependent function of SecA.</text>
</comment>
<dbReference type="GO" id="GO:0043952">
    <property type="term" value="P:protein transport by the Sec complex"/>
    <property type="evidence" value="ECO:0007669"/>
    <property type="project" value="UniProtKB-UniRule"/>
</dbReference>
<keyword evidence="7 10" id="KW-1133">Transmembrane helix</keyword>
<dbReference type="Pfam" id="PF07549">
    <property type="entry name" value="Sec_GG"/>
    <property type="match status" value="1"/>
</dbReference>
<dbReference type="Gene3D" id="1.20.1640.10">
    <property type="entry name" value="Multidrug efflux transporter AcrB transmembrane domain"/>
    <property type="match status" value="1"/>
</dbReference>
<evidence type="ECO:0000256" key="7">
    <source>
        <dbReference type="ARBA" id="ARBA00022989"/>
    </source>
</evidence>
<dbReference type="PANTHER" id="PTHR30081:SF8">
    <property type="entry name" value="PROTEIN TRANSLOCASE SUBUNIT SECF"/>
    <property type="match status" value="1"/>
</dbReference>
<gene>
    <name evidence="10" type="primary">secF</name>
    <name evidence="12" type="ORF">A2556_03100</name>
</gene>
<dbReference type="PRINTS" id="PR01755">
    <property type="entry name" value="SECFTRNLCASE"/>
</dbReference>
<evidence type="ECO:0000256" key="1">
    <source>
        <dbReference type="ARBA" id="ARBA00004651"/>
    </source>
</evidence>
<evidence type="ECO:0000256" key="6">
    <source>
        <dbReference type="ARBA" id="ARBA00022927"/>
    </source>
</evidence>
<comment type="subunit">
    <text evidence="10">Forms a complex with SecD. Part of the essential Sec protein translocation apparatus which comprises SecA, SecYEG and auxiliary proteins SecDF. Other proteins may also be involved.</text>
</comment>
<feature type="transmembrane region" description="Helical" evidence="10">
    <location>
        <begin position="247"/>
        <end position="265"/>
    </location>
</feature>
<evidence type="ECO:0000256" key="9">
    <source>
        <dbReference type="ARBA" id="ARBA00023136"/>
    </source>
</evidence>
<protein>
    <recommendedName>
        <fullName evidence="10">Protein-export membrane protein SecF</fullName>
    </recommendedName>
</protein>
<keyword evidence="6 10" id="KW-0653">Protein transport</keyword>
<evidence type="ECO:0000256" key="10">
    <source>
        <dbReference type="HAMAP-Rule" id="MF_01464"/>
    </source>
</evidence>
<feature type="transmembrane region" description="Helical" evidence="10">
    <location>
        <begin position="163"/>
        <end position="189"/>
    </location>
</feature>
<dbReference type="PANTHER" id="PTHR30081">
    <property type="entry name" value="PROTEIN-EXPORT MEMBRANE PROTEIN SEC"/>
    <property type="match status" value="1"/>
</dbReference>
<comment type="subcellular location">
    <subcellularLocation>
        <location evidence="1 10">Cell membrane</location>
        <topology evidence="1 10">Multi-pass membrane protein</topology>
    </subcellularLocation>
</comment>
<dbReference type="NCBIfam" id="TIGR00966">
    <property type="entry name" value="transloc_SecF"/>
    <property type="match status" value="1"/>
</dbReference>
<dbReference type="HAMAP" id="MF_01464_B">
    <property type="entry name" value="SecF_B"/>
    <property type="match status" value="1"/>
</dbReference>
<comment type="caution">
    <text evidence="12">The sequence shown here is derived from an EMBL/GenBank/DDBJ whole genome shotgun (WGS) entry which is preliminary data.</text>
</comment>
<keyword evidence="5 10" id="KW-0812">Transmembrane</keyword>
<evidence type="ECO:0000256" key="8">
    <source>
        <dbReference type="ARBA" id="ARBA00023010"/>
    </source>
</evidence>
<dbReference type="InterPro" id="IPR000731">
    <property type="entry name" value="SSD"/>
</dbReference>
<dbReference type="InterPro" id="IPR022645">
    <property type="entry name" value="SecD/SecF_bac"/>
</dbReference>
<keyword evidence="2 10" id="KW-0813">Transport</keyword>
<dbReference type="GO" id="GO:0005886">
    <property type="term" value="C:plasma membrane"/>
    <property type="evidence" value="ECO:0007669"/>
    <property type="project" value="UniProtKB-SubCell"/>
</dbReference>
<feature type="domain" description="SSD" evidence="11">
    <location>
        <begin position="132"/>
        <end position="296"/>
    </location>
</feature>
<feature type="transmembrane region" description="Helical" evidence="10">
    <location>
        <begin position="271"/>
        <end position="297"/>
    </location>
</feature>
<accession>A0A1G2QNB4</accession>
<dbReference type="GO" id="GO:0015450">
    <property type="term" value="F:protein-transporting ATPase activity"/>
    <property type="evidence" value="ECO:0007669"/>
    <property type="project" value="InterPro"/>
</dbReference>
<evidence type="ECO:0000313" key="12">
    <source>
        <dbReference type="EMBL" id="OHA62124.1"/>
    </source>
</evidence>
<keyword evidence="4" id="KW-0997">Cell inner membrane</keyword>
<evidence type="ECO:0000256" key="2">
    <source>
        <dbReference type="ARBA" id="ARBA00022448"/>
    </source>
</evidence>
<dbReference type="PROSITE" id="PS50156">
    <property type="entry name" value="SSD"/>
    <property type="match status" value="1"/>
</dbReference>
<proteinExistence type="inferred from homology"/>
<dbReference type="GO" id="GO:0006605">
    <property type="term" value="P:protein targeting"/>
    <property type="evidence" value="ECO:0007669"/>
    <property type="project" value="UniProtKB-UniRule"/>
</dbReference>